<evidence type="ECO:0000313" key="5">
    <source>
        <dbReference type="Proteomes" id="UP000219193"/>
    </source>
</evidence>
<dbReference type="AlphaFoldDB" id="A0A285X192"/>
<dbReference type="GO" id="GO:0016787">
    <property type="term" value="F:hydrolase activity"/>
    <property type="evidence" value="ECO:0007669"/>
    <property type="project" value="UniProtKB-KW"/>
</dbReference>
<dbReference type="PANTHER" id="PTHR43108:SF6">
    <property type="entry name" value="N-SULPHOGLUCOSAMINE SULPHOHYDROLASE"/>
    <property type="match status" value="1"/>
</dbReference>
<dbReference type="RefSeq" id="WP_097054564.1">
    <property type="nucleotide sequence ID" value="NZ_OCMF01000001.1"/>
</dbReference>
<comment type="similarity">
    <text evidence="1">Belongs to the sulfatase family.</text>
</comment>
<dbReference type="Gene3D" id="3.40.720.10">
    <property type="entry name" value="Alkaline Phosphatase, subunit A"/>
    <property type="match status" value="1"/>
</dbReference>
<proteinExistence type="inferred from homology"/>
<accession>A0A285X192</accession>
<dbReference type="InterPro" id="IPR024607">
    <property type="entry name" value="Sulfatase_CS"/>
</dbReference>
<feature type="domain" description="N-sulphoglucosamine sulphohydrolase C-terminal" evidence="3">
    <location>
        <begin position="361"/>
        <end position="515"/>
    </location>
</feature>
<evidence type="ECO:0000256" key="1">
    <source>
        <dbReference type="ARBA" id="ARBA00008779"/>
    </source>
</evidence>
<reference evidence="5" key="1">
    <citation type="submission" date="2017-09" db="EMBL/GenBank/DDBJ databases">
        <authorList>
            <person name="Varghese N."/>
            <person name="Submissions S."/>
        </authorList>
    </citation>
    <scope>NUCLEOTIDE SEQUENCE [LARGE SCALE GENOMIC DNA]</scope>
    <source>
        <strain evidence="5">CGMCC 1.12641</strain>
    </source>
</reference>
<dbReference type="PROSITE" id="PS51257">
    <property type="entry name" value="PROKAR_LIPOPROTEIN"/>
    <property type="match status" value="1"/>
</dbReference>
<dbReference type="SUPFAM" id="SSF53649">
    <property type="entry name" value="Alkaline phosphatase-like"/>
    <property type="match status" value="1"/>
</dbReference>
<keyword evidence="5" id="KW-1185">Reference proteome</keyword>
<dbReference type="Proteomes" id="UP000219193">
    <property type="component" value="Unassembled WGS sequence"/>
</dbReference>
<evidence type="ECO:0000313" key="4">
    <source>
        <dbReference type="EMBL" id="SOC78766.1"/>
    </source>
</evidence>
<dbReference type="EMBL" id="OCMF01000001">
    <property type="protein sequence ID" value="SOC78766.1"/>
    <property type="molecule type" value="Genomic_DNA"/>
</dbReference>
<dbReference type="CDD" id="cd16031">
    <property type="entry name" value="G6S_like"/>
    <property type="match status" value="1"/>
</dbReference>
<evidence type="ECO:0000256" key="2">
    <source>
        <dbReference type="ARBA" id="ARBA00022801"/>
    </source>
</evidence>
<keyword evidence="2" id="KW-0378">Hydrolase</keyword>
<organism evidence="4 5">
    <name type="scientific">Salinimicrobium sediminis</name>
    <dbReference type="NCBI Taxonomy" id="1343891"/>
    <lineage>
        <taxon>Bacteria</taxon>
        <taxon>Pseudomonadati</taxon>
        <taxon>Bacteroidota</taxon>
        <taxon>Flavobacteriia</taxon>
        <taxon>Flavobacteriales</taxon>
        <taxon>Flavobacteriaceae</taxon>
        <taxon>Salinimicrobium</taxon>
    </lineage>
</organism>
<dbReference type="InterPro" id="IPR017850">
    <property type="entry name" value="Alkaline_phosphatase_core_sf"/>
</dbReference>
<dbReference type="PANTHER" id="PTHR43108">
    <property type="entry name" value="N-ACETYLGLUCOSAMINE-6-SULFATASE FAMILY MEMBER"/>
    <property type="match status" value="1"/>
</dbReference>
<dbReference type="OrthoDB" id="9789742at2"/>
<dbReference type="Pfam" id="PF16347">
    <property type="entry name" value="SGSH_C"/>
    <property type="match status" value="1"/>
</dbReference>
<dbReference type="InterPro" id="IPR032506">
    <property type="entry name" value="SGSH_C"/>
</dbReference>
<protein>
    <submittedName>
        <fullName evidence="4">Uncharacterized sulfatase</fullName>
    </submittedName>
</protein>
<dbReference type="PROSITE" id="PS00523">
    <property type="entry name" value="SULFATASE_1"/>
    <property type="match status" value="1"/>
</dbReference>
<evidence type="ECO:0000259" key="3">
    <source>
        <dbReference type="Pfam" id="PF16347"/>
    </source>
</evidence>
<gene>
    <name evidence="4" type="ORF">SAMN06296241_0282</name>
</gene>
<name>A0A285X192_9FLAO</name>
<sequence length="566" mass="65582">MKFQFHSIFLLVITMLTISCNKGQKEAQSKEAKRPNIVFIMTDDHAAQAISAYGHPLSKLAPTPNIDRIAKNGAKFNTNFCTNSICGPSRAVILTGKHSHLNGFRMNGEVFDGSQPTLPKYLKEVGYQTALFGKWHLHGLPEGFDEWNILVDQGNYYNPDFIREGDTTRIEGYATDIVTQMGLDWLKRNAGKEEPFLLMVQHKAPHRNWMPALRHLTLYDSVQFPLPETYFIEHEGSIASQEQLQTIYDDMYEGHDLKLSVKKGSDSLAHNPWTSDFNRMTAEQRRIWDNAYRPKNDAFHEANLKGKELAEWKGQRYLRDYLATVASVDEGVGKILDYLEENGLMENTIIVYTTDQGFYLGEKGFFDKRFMYEESLAMPLLVQYPKEIPAGIEIDALTQNLDFAPTFLDFAGAEIPAEMQGKSLRGLLAEGESGKDFRNAIYYHYYDFPAFHMVKRHYGVRTDRYKLMHFYDDIDQWEMYDLQEDPREIKNIYDHPDYAEVQKELHETLISLQEQYQVTEKEFEQTPPERVERAYRNFARLADDDVRNYEGYVRKYGSGKVPKNVK</sequence>